<keyword evidence="4" id="KW-1185">Reference proteome</keyword>
<comment type="caution">
    <text evidence="3">The sequence shown here is derived from an EMBL/GenBank/DDBJ whole genome shotgun (WGS) entry which is preliminary data.</text>
</comment>
<keyword evidence="2" id="KW-1133">Transmembrane helix</keyword>
<evidence type="ECO:0000256" key="2">
    <source>
        <dbReference type="SAM" id="Phobius"/>
    </source>
</evidence>
<dbReference type="EMBL" id="JAACJN010000084">
    <property type="protein sequence ID" value="KAF5377314.1"/>
    <property type="molecule type" value="Genomic_DNA"/>
</dbReference>
<evidence type="ECO:0000313" key="3">
    <source>
        <dbReference type="EMBL" id="KAF5377314.1"/>
    </source>
</evidence>
<gene>
    <name evidence="3" type="ORF">D9757_008049</name>
</gene>
<evidence type="ECO:0000313" key="4">
    <source>
        <dbReference type="Proteomes" id="UP000518752"/>
    </source>
</evidence>
<dbReference type="OrthoDB" id="2871867at2759"/>
<dbReference type="Proteomes" id="UP000518752">
    <property type="component" value="Unassembled WGS sequence"/>
</dbReference>
<protein>
    <submittedName>
        <fullName evidence="3">Uncharacterized protein</fullName>
    </submittedName>
</protein>
<feature type="transmembrane region" description="Helical" evidence="2">
    <location>
        <begin position="77"/>
        <end position="96"/>
    </location>
</feature>
<feature type="region of interest" description="Disordered" evidence="1">
    <location>
        <begin position="249"/>
        <end position="280"/>
    </location>
</feature>
<reference evidence="3 4" key="1">
    <citation type="journal article" date="2020" name="ISME J.">
        <title>Uncovering the hidden diversity of litter-decomposition mechanisms in mushroom-forming fungi.</title>
        <authorList>
            <person name="Floudas D."/>
            <person name="Bentzer J."/>
            <person name="Ahren D."/>
            <person name="Johansson T."/>
            <person name="Persson P."/>
            <person name="Tunlid A."/>
        </authorList>
    </citation>
    <scope>NUCLEOTIDE SEQUENCE [LARGE SCALE GENOMIC DNA]</scope>
    <source>
        <strain evidence="3 4">CBS 406.79</strain>
    </source>
</reference>
<proteinExistence type="predicted"/>
<dbReference type="AlphaFoldDB" id="A0A8H5H5U1"/>
<name>A0A8H5H5U1_9AGAR</name>
<feature type="transmembrane region" description="Helical" evidence="2">
    <location>
        <begin position="151"/>
        <end position="174"/>
    </location>
</feature>
<sequence length="306" mass="34495">MADGGFIEASIFFSSVSISNCKPLAVPVDIRNVQLVLSAVSLYEELRSRAELEFVFGNTEYLAHAGYHYYAFWNLNFAIAILFTIASVLADSVLVYRAYTLWDHQLRVIVAPTILLLMGLAAEIYVLAIFRKGYMLIVTDVVAGEAMLNDSSIGTLAFASSIVGTNICLTGLIGTQSQIGFLSRYEHLLMRSREQSSQSSPTWTGYEQISSFLPTRQQQTTRKTHSRFMLAVSYHARCHNWIYDGNRKRSTADGAHNSPDHGYMSDFPDRRSGPSSRRFHPRTRAFNKSCLDVVRSCRWLLLHKLL</sequence>
<feature type="transmembrane region" description="Helical" evidence="2">
    <location>
        <begin position="108"/>
        <end position="131"/>
    </location>
</feature>
<organism evidence="3 4">
    <name type="scientific">Collybiopsis confluens</name>
    <dbReference type="NCBI Taxonomy" id="2823264"/>
    <lineage>
        <taxon>Eukaryota</taxon>
        <taxon>Fungi</taxon>
        <taxon>Dikarya</taxon>
        <taxon>Basidiomycota</taxon>
        <taxon>Agaricomycotina</taxon>
        <taxon>Agaricomycetes</taxon>
        <taxon>Agaricomycetidae</taxon>
        <taxon>Agaricales</taxon>
        <taxon>Marasmiineae</taxon>
        <taxon>Omphalotaceae</taxon>
        <taxon>Collybiopsis</taxon>
    </lineage>
</organism>
<evidence type="ECO:0000256" key="1">
    <source>
        <dbReference type="SAM" id="MobiDB-lite"/>
    </source>
</evidence>
<keyword evidence="2" id="KW-0472">Membrane</keyword>
<keyword evidence="2" id="KW-0812">Transmembrane</keyword>
<accession>A0A8H5H5U1</accession>